<gene>
    <name evidence="2" type="ORF">FHS68_000361</name>
</gene>
<feature type="domain" description="VapC45 PIN like" evidence="1">
    <location>
        <begin position="3"/>
        <end position="85"/>
    </location>
</feature>
<evidence type="ECO:0000313" key="3">
    <source>
        <dbReference type="Proteomes" id="UP001179181"/>
    </source>
</evidence>
<dbReference type="InterPro" id="IPR041375">
    <property type="entry name" value="VapC45_PIN-like"/>
</dbReference>
<sequence>MTKIYIDENISPHIASGINKLEKPTGEGFEIVSIESVFGKGALDEDWLPKIGAEGAVVITQDLNIHRTRRQRELFEEHQVGVFFLCPPSKNGYQYWEMVEQIVKRWREIKKLCKENKPFAFRCTSRSNVFERW</sequence>
<dbReference type="Pfam" id="PF18478">
    <property type="entry name" value="PIN_10"/>
    <property type="match status" value="1"/>
</dbReference>
<protein>
    <recommendedName>
        <fullName evidence="1">VapC45 PIN like domain-containing protein</fullName>
    </recommendedName>
</protein>
<proteinExistence type="predicted"/>
<dbReference type="EMBL" id="JAASQJ010000001">
    <property type="protein sequence ID" value="NIJ51205.1"/>
    <property type="molecule type" value="Genomic_DNA"/>
</dbReference>
<name>A0ABX0UHM2_9BACT</name>
<evidence type="ECO:0000313" key="2">
    <source>
        <dbReference type="EMBL" id="NIJ51205.1"/>
    </source>
</evidence>
<organism evidence="2 3">
    <name type="scientific">Dyadobacter arcticus</name>
    <dbReference type="NCBI Taxonomy" id="1078754"/>
    <lineage>
        <taxon>Bacteria</taxon>
        <taxon>Pseudomonadati</taxon>
        <taxon>Bacteroidota</taxon>
        <taxon>Cytophagia</taxon>
        <taxon>Cytophagales</taxon>
        <taxon>Spirosomataceae</taxon>
        <taxon>Dyadobacter</taxon>
    </lineage>
</organism>
<reference evidence="2 3" key="1">
    <citation type="submission" date="2020-03" db="EMBL/GenBank/DDBJ databases">
        <title>Genomic Encyclopedia of Type Strains, Phase IV (KMG-IV): sequencing the most valuable type-strain genomes for metagenomic binning, comparative biology and taxonomic classification.</title>
        <authorList>
            <person name="Goeker M."/>
        </authorList>
    </citation>
    <scope>NUCLEOTIDE SEQUENCE [LARGE SCALE GENOMIC DNA]</scope>
    <source>
        <strain evidence="2 3">DSM 102865</strain>
    </source>
</reference>
<keyword evidence="3" id="KW-1185">Reference proteome</keyword>
<accession>A0ABX0UHM2</accession>
<dbReference type="RefSeq" id="WP_167266712.1">
    <property type="nucleotide sequence ID" value="NZ_JAASQJ010000001.1"/>
</dbReference>
<comment type="caution">
    <text evidence="2">The sequence shown here is derived from an EMBL/GenBank/DDBJ whole genome shotgun (WGS) entry which is preliminary data.</text>
</comment>
<dbReference type="Proteomes" id="UP001179181">
    <property type="component" value="Unassembled WGS sequence"/>
</dbReference>
<evidence type="ECO:0000259" key="1">
    <source>
        <dbReference type="Pfam" id="PF18478"/>
    </source>
</evidence>